<sequence length="35" mass="3616">MVVELSSQAAPGVEKAAVQAVERACHRADTAGFTD</sequence>
<protein>
    <submittedName>
        <fullName evidence="1">Uncharacterized protein</fullName>
    </submittedName>
</protein>
<proteinExistence type="predicted"/>
<organism evidence="1 2">
    <name type="scientific">Streptomyces umbrinus</name>
    <dbReference type="NCBI Taxonomy" id="67370"/>
    <lineage>
        <taxon>Bacteria</taxon>
        <taxon>Bacillati</taxon>
        <taxon>Actinomycetota</taxon>
        <taxon>Actinomycetes</taxon>
        <taxon>Kitasatosporales</taxon>
        <taxon>Streptomycetaceae</taxon>
        <taxon>Streptomyces</taxon>
        <taxon>Streptomyces phaeochromogenes group</taxon>
    </lineage>
</organism>
<accession>A0ABU0SGK2</accession>
<dbReference type="Proteomes" id="UP001230328">
    <property type="component" value="Unassembled WGS sequence"/>
</dbReference>
<evidence type="ECO:0000313" key="1">
    <source>
        <dbReference type="EMBL" id="MDQ1022686.1"/>
    </source>
</evidence>
<keyword evidence="2" id="KW-1185">Reference proteome</keyword>
<dbReference type="EMBL" id="JAUSZI010000002">
    <property type="protein sequence ID" value="MDQ1022686.1"/>
    <property type="molecule type" value="Genomic_DNA"/>
</dbReference>
<evidence type="ECO:0000313" key="2">
    <source>
        <dbReference type="Proteomes" id="UP001230328"/>
    </source>
</evidence>
<comment type="caution">
    <text evidence="1">The sequence shown here is derived from an EMBL/GenBank/DDBJ whole genome shotgun (WGS) entry which is preliminary data.</text>
</comment>
<name>A0ABU0SGK2_9ACTN</name>
<reference evidence="1 2" key="1">
    <citation type="submission" date="2023-07" db="EMBL/GenBank/DDBJ databases">
        <title>Comparative genomics of wheat-associated soil bacteria to identify genetic determinants of phenazine resistance.</title>
        <authorList>
            <person name="Mouncey N."/>
        </authorList>
    </citation>
    <scope>NUCLEOTIDE SEQUENCE [LARGE SCALE GENOMIC DNA]</scope>
    <source>
        <strain evidence="1 2">V2I4</strain>
    </source>
</reference>
<gene>
    <name evidence="1" type="ORF">QF035_000268</name>
</gene>